<evidence type="ECO:0000313" key="7">
    <source>
        <dbReference type="EMBL" id="PSR34224.1"/>
    </source>
</evidence>
<evidence type="ECO:0000256" key="5">
    <source>
        <dbReference type="ARBA" id="ARBA00023014"/>
    </source>
</evidence>
<accession>A0A2T2XIB6</accession>
<dbReference type="PANTHER" id="PTHR43498:SF1">
    <property type="entry name" value="COB--COM HETERODISULFIDE REDUCTASE IRON-SULFUR SUBUNIT A"/>
    <property type="match status" value="1"/>
</dbReference>
<dbReference type="Gene3D" id="3.50.50.60">
    <property type="entry name" value="FAD/NAD(P)-binding domain"/>
    <property type="match status" value="2"/>
</dbReference>
<sequence>MAGSDTVLIVGAGPGGIEAARGVADLGKRALLVEAKSDIGGTPYEYYATLTPDLRETHEAMHEMVSAVKEHPMIDLRLNTRVVHSEGEVGHFVVTLQDDMGGRVQEEVGAIVVATGFQHFDPGRETQMYGYYEYDDVLTLVDAEQMFKAGKIVRPSNGEEPERVAFIQCVGSRDRQIGNQWCSKVCCGIASKQSIEIKRMLPKAKVFIFYIDMRMYGFWEDMIYWKAQEEYKVNYVRGIVTEIIRKGDKLLIKGEDTTMGRPMEVLMDMVILSVGMEPSKGTLEMAKILQLPREEHGFIATKDGGPLDTVSTKVPGIFVVGAAAGPKDIEDTVSMGGAAAMKAVATLNRLAIEVR</sequence>
<dbReference type="AlphaFoldDB" id="A0A2T2XIB6"/>
<dbReference type="PRINTS" id="PR00411">
    <property type="entry name" value="PNDRDTASEI"/>
</dbReference>
<keyword evidence="2" id="KW-0479">Metal-binding</keyword>
<evidence type="ECO:0000256" key="1">
    <source>
        <dbReference type="ARBA" id="ARBA00022485"/>
    </source>
</evidence>
<protein>
    <submittedName>
        <fullName evidence="7">Pyridine nucleotide-disulfide oxidoreductase</fullName>
    </submittedName>
</protein>
<dbReference type="GO" id="GO:0046872">
    <property type="term" value="F:metal ion binding"/>
    <property type="evidence" value="ECO:0007669"/>
    <property type="project" value="UniProtKB-KW"/>
</dbReference>
<name>A0A2T2XIB6_9FIRM</name>
<keyword evidence="3" id="KW-0560">Oxidoreductase</keyword>
<proteinExistence type="predicted"/>
<dbReference type="InterPro" id="IPR036188">
    <property type="entry name" value="FAD/NAD-bd_sf"/>
</dbReference>
<evidence type="ECO:0000259" key="6">
    <source>
        <dbReference type="Pfam" id="PF07992"/>
    </source>
</evidence>
<keyword evidence="1" id="KW-0004">4Fe-4S</keyword>
<comment type="caution">
    <text evidence="7">The sequence shown here is derived from an EMBL/GenBank/DDBJ whole genome shotgun (WGS) entry which is preliminary data.</text>
</comment>
<gene>
    <name evidence="7" type="ORF">C7B46_06655</name>
</gene>
<evidence type="ECO:0000256" key="4">
    <source>
        <dbReference type="ARBA" id="ARBA00023004"/>
    </source>
</evidence>
<organism evidence="7 8">
    <name type="scientific">Sulfobacillus benefaciens</name>
    <dbReference type="NCBI Taxonomy" id="453960"/>
    <lineage>
        <taxon>Bacteria</taxon>
        <taxon>Bacillati</taxon>
        <taxon>Bacillota</taxon>
        <taxon>Clostridia</taxon>
        <taxon>Eubacteriales</taxon>
        <taxon>Clostridiales Family XVII. Incertae Sedis</taxon>
        <taxon>Sulfobacillus</taxon>
    </lineage>
</organism>
<evidence type="ECO:0000313" key="8">
    <source>
        <dbReference type="Proteomes" id="UP000242972"/>
    </source>
</evidence>
<dbReference type="Proteomes" id="UP000242972">
    <property type="component" value="Unassembled WGS sequence"/>
</dbReference>
<dbReference type="PRINTS" id="PR00368">
    <property type="entry name" value="FADPNR"/>
</dbReference>
<dbReference type="GO" id="GO:0051539">
    <property type="term" value="F:4 iron, 4 sulfur cluster binding"/>
    <property type="evidence" value="ECO:0007669"/>
    <property type="project" value="UniProtKB-KW"/>
</dbReference>
<dbReference type="InterPro" id="IPR023753">
    <property type="entry name" value="FAD/NAD-binding_dom"/>
</dbReference>
<dbReference type="GO" id="GO:0016491">
    <property type="term" value="F:oxidoreductase activity"/>
    <property type="evidence" value="ECO:0007669"/>
    <property type="project" value="UniProtKB-KW"/>
</dbReference>
<dbReference type="PANTHER" id="PTHR43498">
    <property type="entry name" value="FERREDOXIN:COB-COM HETERODISULFIDE REDUCTASE SUBUNIT A"/>
    <property type="match status" value="1"/>
</dbReference>
<dbReference type="EMBL" id="PXYW01000011">
    <property type="protein sequence ID" value="PSR34224.1"/>
    <property type="molecule type" value="Genomic_DNA"/>
</dbReference>
<reference evidence="7 8" key="1">
    <citation type="journal article" date="2014" name="BMC Genomics">
        <title>Comparison of environmental and isolate Sulfobacillus genomes reveals diverse carbon, sulfur, nitrogen, and hydrogen metabolisms.</title>
        <authorList>
            <person name="Justice N.B."/>
            <person name="Norman A."/>
            <person name="Brown C.T."/>
            <person name="Singh A."/>
            <person name="Thomas B.C."/>
            <person name="Banfield J.F."/>
        </authorList>
    </citation>
    <scope>NUCLEOTIDE SEQUENCE [LARGE SCALE GENOMIC DNA]</scope>
    <source>
        <strain evidence="7">AMDSBA4</strain>
    </source>
</reference>
<feature type="domain" description="FAD/NAD(P)-binding" evidence="6">
    <location>
        <begin position="223"/>
        <end position="328"/>
    </location>
</feature>
<feature type="domain" description="FAD/NAD(P)-binding" evidence="6">
    <location>
        <begin position="6"/>
        <end position="126"/>
    </location>
</feature>
<dbReference type="SUPFAM" id="SSF51971">
    <property type="entry name" value="Nucleotide-binding domain"/>
    <property type="match status" value="1"/>
</dbReference>
<dbReference type="Pfam" id="PF07992">
    <property type="entry name" value="Pyr_redox_2"/>
    <property type="match status" value="2"/>
</dbReference>
<evidence type="ECO:0000256" key="3">
    <source>
        <dbReference type="ARBA" id="ARBA00023002"/>
    </source>
</evidence>
<dbReference type="InterPro" id="IPR039650">
    <property type="entry name" value="HdrA-like"/>
</dbReference>
<keyword evidence="5" id="KW-0411">Iron-sulfur</keyword>
<evidence type="ECO:0000256" key="2">
    <source>
        <dbReference type="ARBA" id="ARBA00022723"/>
    </source>
</evidence>
<keyword evidence="4" id="KW-0408">Iron</keyword>